<comment type="caution">
    <text evidence="1">The sequence shown here is derived from an EMBL/GenBank/DDBJ whole genome shotgun (WGS) entry which is preliminary data.</text>
</comment>
<name>A0A8H6Y7U4_9AGAR</name>
<accession>A0A8H6Y7U4</accession>
<gene>
    <name evidence="1" type="ORF">MSAN_01507200</name>
</gene>
<organism evidence="1 2">
    <name type="scientific">Mycena sanguinolenta</name>
    <dbReference type="NCBI Taxonomy" id="230812"/>
    <lineage>
        <taxon>Eukaryota</taxon>
        <taxon>Fungi</taxon>
        <taxon>Dikarya</taxon>
        <taxon>Basidiomycota</taxon>
        <taxon>Agaricomycotina</taxon>
        <taxon>Agaricomycetes</taxon>
        <taxon>Agaricomycetidae</taxon>
        <taxon>Agaricales</taxon>
        <taxon>Marasmiineae</taxon>
        <taxon>Mycenaceae</taxon>
        <taxon>Mycena</taxon>
    </lineage>
</organism>
<evidence type="ECO:0000313" key="1">
    <source>
        <dbReference type="EMBL" id="KAF7353195.1"/>
    </source>
</evidence>
<protein>
    <submittedName>
        <fullName evidence="1">Uncharacterized protein</fullName>
    </submittedName>
</protein>
<evidence type="ECO:0000313" key="2">
    <source>
        <dbReference type="Proteomes" id="UP000623467"/>
    </source>
</evidence>
<sequence>MECFVFWPTRGFIYEYHFSFNDDAIGQQISFLFKTGCIQSLCCGRYLLFAETVTTEGVPAIPCVCALRFEAAASRYVTAFNCTDISSSRPSDSLMLLDYFYDSHVLGLRSAASSMKHRDRQVSCFYTLFPVYSCSFYFYSEIDLVNVLSTDLVLSTHSNPFLSGCRVLTSMSPLHDSLGMLL</sequence>
<reference evidence="1" key="1">
    <citation type="submission" date="2020-05" db="EMBL/GenBank/DDBJ databases">
        <title>Mycena genomes resolve the evolution of fungal bioluminescence.</title>
        <authorList>
            <person name="Tsai I.J."/>
        </authorList>
    </citation>
    <scope>NUCLEOTIDE SEQUENCE</scope>
    <source>
        <strain evidence="1">160909Yilan</strain>
    </source>
</reference>
<proteinExistence type="predicted"/>
<dbReference type="EMBL" id="JACAZH010000012">
    <property type="protein sequence ID" value="KAF7353195.1"/>
    <property type="molecule type" value="Genomic_DNA"/>
</dbReference>
<dbReference type="Proteomes" id="UP000623467">
    <property type="component" value="Unassembled WGS sequence"/>
</dbReference>
<keyword evidence="2" id="KW-1185">Reference proteome</keyword>
<dbReference type="AlphaFoldDB" id="A0A8H6Y7U4"/>